<dbReference type="GO" id="GO:0004930">
    <property type="term" value="F:G protein-coupled receptor activity"/>
    <property type="evidence" value="ECO:0007669"/>
    <property type="project" value="InterPro"/>
</dbReference>
<evidence type="ECO:0000256" key="3">
    <source>
        <dbReference type="ARBA" id="ARBA00022989"/>
    </source>
</evidence>
<keyword evidence="3 5" id="KW-1133">Transmembrane helix</keyword>
<evidence type="ECO:0000256" key="4">
    <source>
        <dbReference type="ARBA" id="ARBA00023136"/>
    </source>
</evidence>
<protein>
    <recommendedName>
        <fullName evidence="8">G-protein coupled receptors family 1 profile domain-containing protein</fullName>
    </recommendedName>
</protein>
<dbReference type="InterPro" id="IPR019424">
    <property type="entry name" value="7TM_GPCR_Srsx"/>
</dbReference>
<evidence type="ECO:0000256" key="1">
    <source>
        <dbReference type="ARBA" id="ARBA00004370"/>
    </source>
</evidence>
<dbReference type="InterPro" id="IPR000276">
    <property type="entry name" value="GPCR_Rhodpsn"/>
</dbReference>
<comment type="subcellular location">
    <subcellularLocation>
        <location evidence="1">Membrane</location>
    </subcellularLocation>
</comment>
<dbReference type="Gene3D" id="1.20.1070.10">
    <property type="entry name" value="Rhodopsin 7-helix transmembrane proteins"/>
    <property type="match status" value="1"/>
</dbReference>
<dbReference type="SUPFAM" id="SSF81321">
    <property type="entry name" value="Family A G protein-coupled receptor-like"/>
    <property type="match status" value="1"/>
</dbReference>
<feature type="transmembrane region" description="Helical" evidence="5">
    <location>
        <begin position="123"/>
        <end position="143"/>
    </location>
</feature>
<evidence type="ECO:0000313" key="6">
    <source>
        <dbReference type="EMBL" id="EPB71436.1"/>
    </source>
</evidence>
<dbReference type="InterPro" id="IPR047130">
    <property type="entry name" value="7TM_GPCR_Srsx_nematod"/>
</dbReference>
<evidence type="ECO:0000256" key="2">
    <source>
        <dbReference type="ARBA" id="ARBA00022692"/>
    </source>
</evidence>
<dbReference type="GO" id="GO:0016020">
    <property type="term" value="C:membrane"/>
    <property type="evidence" value="ECO:0007669"/>
    <property type="project" value="UniProtKB-SubCell"/>
</dbReference>
<sequence>MEDDYRVSKYCVVIEIIIFNIVGNFGNVHLIWTSIRKKSTHTKPGMLLGVNAVFHIVCLVSELFNAAFLLSGEPIVRRVCYPYMVVYIYTICQQAVMILMISLDLLISLLFPFWHRKFPTIPYVIGMIALSSVYSFTVAIWGWKAKDDGIIPFCNPPLSNRTHKGFVLCALLPPIASALKWALQSKSTTLGQIVVFNRSCAKSQPILVPFKSHHQLHGCNNIRYHHMHSYIQR</sequence>
<keyword evidence="7" id="KW-1185">Reference proteome</keyword>
<dbReference type="PANTHER" id="PTHR23360">
    <property type="entry name" value="G-PROTEIN COUPLED RECEPTORS FAMILY 1 PROFILE DOMAIN-CONTAINING PROTEIN-RELATED"/>
    <property type="match status" value="1"/>
</dbReference>
<dbReference type="SMART" id="SM01381">
    <property type="entry name" value="7TM_GPCR_Srsx"/>
    <property type="match status" value="1"/>
</dbReference>
<organism evidence="6 7">
    <name type="scientific">Ancylostoma ceylanicum</name>
    <dbReference type="NCBI Taxonomy" id="53326"/>
    <lineage>
        <taxon>Eukaryota</taxon>
        <taxon>Metazoa</taxon>
        <taxon>Ecdysozoa</taxon>
        <taxon>Nematoda</taxon>
        <taxon>Chromadorea</taxon>
        <taxon>Rhabditida</taxon>
        <taxon>Rhabditina</taxon>
        <taxon>Rhabditomorpha</taxon>
        <taxon>Strongyloidea</taxon>
        <taxon>Ancylostomatidae</taxon>
        <taxon>Ancylostomatinae</taxon>
        <taxon>Ancylostoma</taxon>
    </lineage>
</organism>
<dbReference type="EMBL" id="KE125110">
    <property type="protein sequence ID" value="EPB71436.1"/>
    <property type="molecule type" value="Genomic_DNA"/>
</dbReference>
<name>A0A0D6LN28_9BILA</name>
<evidence type="ECO:0000256" key="5">
    <source>
        <dbReference type="SAM" id="Phobius"/>
    </source>
</evidence>
<gene>
    <name evidence="6" type="ORF">ANCCEY_09489</name>
</gene>
<keyword evidence="2 5" id="KW-0812">Transmembrane</keyword>
<dbReference type="Proteomes" id="UP000054495">
    <property type="component" value="Unassembled WGS sequence"/>
</dbReference>
<evidence type="ECO:0008006" key="8">
    <source>
        <dbReference type="Google" id="ProtNLM"/>
    </source>
</evidence>
<proteinExistence type="predicted"/>
<dbReference type="AlphaFoldDB" id="A0A0D6LN28"/>
<feature type="transmembrane region" description="Helical" evidence="5">
    <location>
        <begin position="44"/>
        <end position="64"/>
    </location>
</feature>
<evidence type="ECO:0000313" key="7">
    <source>
        <dbReference type="Proteomes" id="UP000054495"/>
    </source>
</evidence>
<feature type="transmembrane region" description="Helical" evidence="5">
    <location>
        <begin position="84"/>
        <end position="111"/>
    </location>
</feature>
<accession>A0A0D6LN28</accession>
<reference evidence="6 7" key="1">
    <citation type="submission" date="2013-05" db="EMBL/GenBank/DDBJ databases">
        <title>Draft genome of the parasitic nematode Anyclostoma ceylanicum.</title>
        <authorList>
            <person name="Mitreva M."/>
        </authorList>
    </citation>
    <scope>NUCLEOTIDE SEQUENCE [LARGE SCALE GENOMIC DNA]</scope>
</reference>
<dbReference type="PANTHER" id="PTHR23360:SF37">
    <property type="entry name" value="G-PROTEIN COUPLED RECEPTORS FAMILY 1 PROFILE DOMAIN-CONTAINING PROTEIN"/>
    <property type="match status" value="1"/>
</dbReference>
<dbReference type="Pfam" id="PF10320">
    <property type="entry name" value="7TM_GPCR_Srsx"/>
    <property type="match status" value="1"/>
</dbReference>
<feature type="transmembrane region" description="Helical" evidence="5">
    <location>
        <begin position="12"/>
        <end position="32"/>
    </location>
</feature>
<keyword evidence="4 5" id="KW-0472">Membrane</keyword>